<evidence type="ECO:0000256" key="1">
    <source>
        <dbReference type="SAM" id="SignalP"/>
    </source>
</evidence>
<accession>A0A6M2DBY1</accession>
<organism evidence="2">
    <name type="scientific">Rhipicephalus microplus</name>
    <name type="common">Cattle tick</name>
    <name type="synonym">Boophilus microplus</name>
    <dbReference type="NCBI Taxonomy" id="6941"/>
    <lineage>
        <taxon>Eukaryota</taxon>
        <taxon>Metazoa</taxon>
        <taxon>Ecdysozoa</taxon>
        <taxon>Arthropoda</taxon>
        <taxon>Chelicerata</taxon>
        <taxon>Arachnida</taxon>
        <taxon>Acari</taxon>
        <taxon>Parasitiformes</taxon>
        <taxon>Ixodida</taxon>
        <taxon>Ixodoidea</taxon>
        <taxon>Ixodidae</taxon>
        <taxon>Rhipicephalinae</taxon>
        <taxon>Rhipicephalus</taxon>
        <taxon>Boophilus</taxon>
    </lineage>
</organism>
<keyword evidence="1" id="KW-0732">Signal</keyword>
<proteinExistence type="predicted"/>
<name>A0A6M2DBY1_RHIMP</name>
<evidence type="ECO:0000313" key="2">
    <source>
        <dbReference type="EMBL" id="NOV43626.1"/>
    </source>
</evidence>
<dbReference type="AlphaFoldDB" id="A0A6M2DBY1"/>
<sequence>MFCFFFFFFLRSVCVYSTDVYGLLVPQKAPRAVGFISKELDTSIYILLLFLTKLSGDYPGNLIYSPRP</sequence>
<dbReference type="EMBL" id="GHWJ01010889">
    <property type="protein sequence ID" value="NOV43626.1"/>
    <property type="molecule type" value="Transcribed_RNA"/>
</dbReference>
<reference evidence="2" key="1">
    <citation type="submission" date="2019-09" db="EMBL/GenBank/DDBJ databases">
        <title>Organ-specific transcriptomic study of the physiology of the cattle tick, Rhipicephalus microplus.</title>
        <authorList>
            <person name="Tirloni L."/>
            <person name="Braz G."/>
            <person name="Gandara A.C.P."/>
            <person name="Sabadin G.A."/>
            <person name="da Silva R.M."/>
            <person name="Guizzo M.G."/>
            <person name="Machado J.A."/>
            <person name="Costa E.P."/>
            <person name="Gomes H.F."/>
            <person name="Moraes J."/>
            <person name="Mota M.B.S."/>
            <person name="Mesquita R.D."/>
            <person name="Alvarenga P.H."/>
            <person name="Alves F."/>
            <person name="Seixas A."/>
            <person name="da Fonseca R.N."/>
            <person name="Fogaca A."/>
            <person name="Logullo C."/>
            <person name="Tanaka A."/>
            <person name="Daffre S."/>
            <person name="Termignoni C."/>
            <person name="Vaz I.S.Jr."/>
            <person name="Oliveira P.L."/>
            <person name="Ribeiro J.M."/>
        </authorList>
    </citation>
    <scope>NUCLEOTIDE SEQUENCE</scope>
    <source>
        <strain evidence="2">Porto Alegre</strain>
    </source>
</reference>
<feature type="chain" id="PRO_5026983961" evidence="1">
    <location>
        <begin position="18"/>
        <end position="68"/>
    </location>
</feature>
<protein>
    <submittedName>
        <fullName evidence="2">Putative secreted protein</fullName>
    </submittedName>
</protein>
<feature type="signal peptide" evidence="1">
    <location>
        <begin position="1"/>
        <end position="17"/>
    </location>
</feature>